<dbReference type="InterPro" id="IPR003369">
    <property type="entry name" value="TatA/B/E"/>
</dbReference>
<dbReference type="PANTHER" id="PTHR33162:SF1">
    <property type="entry name" value="SEC-INDEPENDENT PROTEIN TRANSLOCASE PROTEIN TATA, CHLOROPLASTIC"/>
    <property type="match status" value="1"/>
</dbReference>
<dbReference type="Pfam" id="PF02416">
    <property type="entry name" value="TatA_B_E"/>
    <property type="match status" value="1"/>
</dbReference>
<feature type="compositionally biased region" description="Polar residues" evidence="10">
    <location>
        <begin position="80"/>
        <end position="96"/>
    </location>
</feature>
<dbReference type="Gene3D" id="1.20.5.3310">
    <property type="match status" value="1"/>
</dbReference>
<evidence type="ECO:0000256" key="2">
    <source>
        <dbReference type="ARBA" id="ARBA00022448"/>
    </source>
</evidence>
<dbReference type="HAMAP" id="MF_00237">
    <property type="entry name" value="TatB"/>
    <property type="match status" value="1"/>
</dbReference>
<organism evidence="11 12">
    <name type="scientific">Neptunomonas marina</name>
    <dbReference type="NCBI Taxonomy" id="1815562"/>
    <lineage>
        <taxon>Bacteria</taxon>
        <taxon>Pseudomonadati</taxon>
        <taxon>Pseudomonadota</taxon>
        <taxon>Gammaproteobacteria</taxon>
        <taxon>Oceanospirillales</taxon>
        <taxon>Oceanospirillaceae</taxon>
        <taxon>Neptunomonas</taxon>
    </lineage>
</organism>
<comment type="similarity">
    <text evidence="9">Belongs to the TatB family.</text>
</comment>
<comment type="subcellular location">
    <subcellularLocation>
        <location evidence="9">Cell membrane</location>
        <topology evidence="9">Single-pass membrane protein</topology>
    </subcellularLocation>
    <subcellularLocation>
        <location evidence="1">Membrane</location>
        <topology evidence="1">Single-pass membrane protein</topology>
    </subcellularLocation>
</comment>
<keyword evidence="2 9" id="KW-0813">Transport</keyword>
<evidence type="ECO:0000256" key="10">
    <source>
        <dbReference type="SAM" id="MobiDB-lite"/>
    </source>
</evidence>
<sequence length="122" mass="13391">MFDIGFAELLMIGVVALVVLGPEKLPTAVRTVGLWVGRAKRTISSVQSEISEELRMDELRRTAAIQKEELDKELAEMKQPFNSAFSEESPMAQSVDQVEKPQPADSPKVSQTTDPDSKSSNA</sequence>
<comment type="caution">
    <text evidence="11">The sequence shown here is derived from an EMBL/GenBank/DDBJ whole genome shotgun (WGS) entry which is preliminary data.</text>
</comment>
<evidence type="ECO:0000256" key="3">
    <source>
        <dbReference type="ARBA" id="ARBA00022475"/>
    </source>
</evidence>
<name>A0A437QBB3_9GAMM</name>
<keyword evidence="4 9" id="KW-0812">Transmembrane</keyword>
<keyword evidence="6 9" id="KW-1133">Transmembrane helix</keyword>
<keyword evidence="12" id="KW-1185">Reference proteome</keyword>
<evidence type="ECO:0000256" key="6">
    <source>
        <dbReference type="ARBA" id="ARBA00022989"/>
    </source>
</evidence>
<evidence type="ECO:0000313" key="12">
    <source>
        <dbReference type="Proteomes" id="UP000282818"/>
    </source>
</evidence>
<dbReference type="GO" id="GO:0043953">
    <property type="term" value="P:protein transport by the Tat complex"/>
    <property type="evidence" value="ECO:0007669"/>
    <property type="project" value="UniProtKB-UniRule"/>
</dbReference>
<gene>
    <name evidence="9 11" type="primary">tatB</name>
    <name evidence="11" type="ORF">EOE65_07525</name>
</gene>
<proteinExistence type="inferred from homology"/>
<dbReference type="NCBIfam" id="TIGR01410">
    <property type="entry name" value="tatB"/>
    <property type="match status" value="1"/>
</dbReference>
<dbReference type="RefSeq" id="WP_127693675.1">
    <property type="nucleotide sequence ID" value="NZ_SACQ01000002.1"/>
</dbReference>
<dbReference type="GO" id="GO:0008320">
    <property type="term" value="F:protein transmembrane transporter activity"/>
    <property type="evidence" value="ECO:0007669"/>
    <property type="project" value="UniProtKB-UniRule"/>
</dbReference>
<evidence type="ECO:0000313" key="11">
    <source>
        <dbReference type="EMBL" id="RVU31816.1"/>
    </source>
</evidence>
<evidence type="ECO:0000256" key="4">
    <source>
        <dbReference type="ARBA" id="ARBA00022692"/>
    </source>
</evidence>
<evidence type="ECO:0000256" key="7">
    <source>
        <dbReference type="ARBA" id="ARBA00023010"/>
    </source>
</evidence>
<feature type="region of interest" description="Disordered" evidence="10">
    <location>
        <begin position="76"/>
        <end position="122"/>
    </location>
</feature>
<keyword evidence="3 9" id="KW-1003">Cell membrane</keyword>
<keyword evidence="5 9" id="KW-0653">Protein transport</keyword>
<comment type="function">
    <text evidence="9">Part of the twin-arginine translocation (Tat) system that transports large folded proteins containing a characteristic twin-arginine motif in their signal peptide across membranes. Together with TatC, TatB is part of a receptor directly interacting with Tat signal peptides. TatB may form an oligomeric binding site that transiently accommodates folded Tat precursor proteins before their translocation.</text>
</comment>
<evidence type="ECO:0000256" key="5">
    <source>
        <dbReference type="ARBA" id="ARBA00022927"/>
    </source>
</evidence>
<dbReference type="PANTHER" id="PTHR33162">
    <property type="entry name" value="SEC-INDEPENDENT PROTEIN TRANSLOCASE PROTEIN TATA, CHLOROPLASTIC"/>
    <property type="match status" value="1"/>
</dbReference>
<dbReference type="InterPro" id="IPR018448">
    <property type="entry name" value="TatB"/>
</dbReference>
<accession>A0A437QBB3</accession>
<keyword evidence="8 9" id="KW-0472">Membrane</keyword>
<evidence type="ECO:0000256" key="1">
    <source>
        <dbReference type="ARBA" id="ARBA00004167"/>
    </source>
</evidence>
<evidence type="ECO:0000256" key="8">
    <source>
        <dbReference type="ARBA" id="ARBA00023136"/>
    </source>
</evidence>
<dbReference type="GO" id="GO:0033281">
    <property type="term" value="C:TAT protein transport complex"/>
    <property type="evidence" value="ECO:0007669"/>
    <property type="project" value="UniProtKB-UniRule"/>
</dbReference>
<dbReference type="Proteomes" id="UP000282818">
    <property type="component" value="Unassembled WGS sequence"/>
</dbReference>
<dbReference type="PRINTS" id="PR01506">
    <property type="entry name" value="TATBPROTEIN"/>
</dbReference>
<comment type="subunit">
    <text evidence="9">The Tat system comprises two distinct complexes: a TatABC complex, containing multiple copies of TatA, TatB and TatC subunits, and a separate TatA complex, containing only TatA subunits. Substrates initially bind to the TatABC complex, which probably triggers association of the separate TatA complex to form the active translocon.</text>
</comment>
<evidence type="ECO:0000256" key="9">
    <source>
        <dbReference type="HAMAP-Rule" id="MF_00237"/>
    </source>
</evidence>
<protein>
    <recommendedName>
        <fullName evidence="9">Sec-independent protein translocase protein TatB</fullName>
    </recommendedName>
</protein>
<feature type="compositionally biased region" description="Polar residues" evidence="10">
    <location>
        <begin position="108"/>
        <end position="122"/>
    </location>
</feature>
<dbReference type="AlphaFoldDB" id="A0A437QBB3"/>
<dbReference type="EMBL" id="SACQ01000002">
    <property type="protein sequence ID" value="RVU31816.1"/>
    <property type="molecule type" value="Genomic_DNA"/>
</dbReference>
<keyword evidence="7 9" id="KW-0811">Translocation</keyword>
<reference evidence="11 12" key="1">
    <citation type="submission" date="2019-01" db="EMBL/GenBank/DDBJ databases">
        <authorList>
            <person name="Chen W.-M."/>
        </authorList>
    </citation>
    <scope>NUCLEOTIDE SEQUENCE [LARGE SCALE GENOMIC DNA]</scope>
    <source>
        <strain evidence="11 12">HPM-16</strain>
    </source>
</reference>